<dbReference type="InterPro" id="IPR045340">
    <property type="entry name" value="DUF6533"/>
</dbReference>
<feature type="transmembrane region" description="Helical" evidence="2">
    <location>
        <begin position="196"/>
        <end position="219"/>
    </location>
</feature>
<keyword evidence="2" id="KW-0812">Transmembrane</keyword>
<evidence type="ECO:0000259" key="3">
    <source>
        <dbReference type="Pfam" id="PF20151"/>
    </source>
</evidence>
<keyword evidence="2" id="KW-1133">Transmembrane helix</keyword>
<evidence type="ECO:0000313" key="5">
    <source>
        <dbReference type="Proteomes" id="UP000308197"/>
    </source>
</evidence>
<feature type="transmembrane region" description="Helical" evidence="2">
    <location>
        <begin position="51"/>
        <end position="71"/>
    </location>
</feature>
<accession>A0A5C3NPF9</accession>
<feature type="transmembrane region" description="Helical" evidence="2">
    <location>
        <begin position="20"/>
        <end position="39"/>
    </location>
</feature>
<organism evidence="4 5">
    <name type="scientific">Polyporus arcularius HHB13444</name>
    <dbReference type="NCBI Taxonomy" id="1314778"/>
    <lineage>
        <taxon>Eukaryota</taxon>
        <taxon>Fungi</taxon>
        <taxon>Dikarya</taxon>
        <taxon>Basidiomycota</taxon>
        <taxon>Agaricomycotina</taxon>
        <taxon>Agaricomycetes</taxon>
        <taxon>Polyporales</taxon>
        <taxon>Polyporaceae</taxon>
        <taxon>Polyporus</taxon>
    </lineage>
</organism>
<keyword evidence="2" id="KW-0472">Membrane</keyword>
<protein>
    <recommendedName>
        <fullName evidence="3">DUF6533 domain-containing protein</fullName>
    </recommendedName>
</protein>
<feature type="transmembrane region" description="Helical" evidence="2">
    <location>
        <begin position="98"/>
        <end position="129"/>
    </location>
</feature>
<dbReference type="AlphaFoldDB" id="A0A5C3NPF9"/>
<dbReference type="Proteomes" id="UP000308197">
    <property type="component" value="Unassembled WGS sequence"/>
</dbReference>
<dbReference type="InParanoid" id="A0A5C3NPF9"/>
<dbReference type="Pfam" id="PF20151">
    <property type="entry name" value="DUF6533"/>
    <property type="match status" value="1"/>
</dbReference>
<evidence type="ECO:0000256" key="2">
    <source>
        <dbReference type="SAM" id="Phobius"/>
    </source>
</evidence>
<feature type="transmembrane region" description="Helical" evidence="2">
    <location>
        <begin position="172"/>
        <end position="189"/>
    </location>
</feature>
<reference evidence="4 5" key="1">
    <citation type="journal article" date="2019" name="Nat. Ecol. Evol.">
        <title>Megaphylogeny resolves global patterns of mushroom evolution.</title>
        <authorList>
            <person name="Varga T."/>
            <person name="Krizsan K."/>
            <person name="Foldi C."/>
            <person name="Dima B."/>
            <person name="Sanchez-Garcia M."/>
            <person name="Sanchez-Ramirez S."/>
            <person name="Szollosi G.J."/>
            <person name="Szarkandi J.G."/>
            <person name="Papp V."/>
            <person name="Albert L."/>
            <person name="Andreopoulos W."/>
            <person name="Angelini C."/>
            <person name="Antonin V."/>
            <person name="Barry K.W."/>
            <person name="Bougher N.L."/>
            <person name="Buchanan P."/>
            <person name="Buyck B."/>
            <person name="Bense V."/>
            <person name="Catcheside P."/>
            <person name="Chovatia M."/>
            <person name="Cooper J."/>
            <person name="Damon W."/>
            <person name="Desjardin D."/>
            <person name="Finy P."/>
            <person name="Geml J."/>
            <person name="Haridas S."/>
            <person name="Hughes K."/>
            <person name="Justo A."/>
            <person name="Karasinski D."/>
            <person name="Kautmanova I."/>
            <person name="Kiss B."/>
            <person name="Kocsube S."/>
            <person name="Kotiranta H."/>
            <person name="LaButti K.M."/>
            <person name="Lechner B.E."/>
            <person name="Liimatainen K."/>
            <person name="Lipzen A."/>
            <person name="Lukacs Z."/>
            <person name="Mihaltcheva S."/>
            <person name="Morgado L.N."/>
            <person name="Niskanen T."/>
            <person name="Noordeloos M.E."/>
            <person name="Ohm R.A."/>
            <person name="Ortiz-Santana B."/>
            <person name="Ovrebo C."/>
            <person name="Racz N."/>
            <person name="Riley R."/>
            <person name="Savchenko A."/>
            <person name="Shiryaev A."/>
            <person name="Soop K."/>
            <person name="Spirin V."/>
            <person name="Szebenyi C."/>
            <person name="Tomsovsky M."/>
            <person name="Tulloss R.E."/>
            <person name="Uehling J."/>
            <person name="Grigoriev I.V."/>
            <person name="Vagvolgyi C."/>
            <person name="Papp T."/>
            <person name="Martin F.M."/>
            <person name="Miettinen O."/>
            <person name="Hibbett D.S."/>
            <person name="Nagy L.G."/>
        </authorList>
    </citation>
    <scope>NUCLEOTIDE SEQUENCE [LARGE SCALE GENOMIC DNA]</scope>
    <source>
        <strain evidence="4 5">HHB13444</strain>
    </source>
</reference>
<proteinExistence type="predicted"/>
<evidence type="ECO:0000256" key="1">
    <source>
        <dbReference type="SAM" id="MobiDB-lite"/>
    </source>
</evidence>
<sequence>MSTGALEAEYAQIIAVYDVLYTTLTCTYAVLVFEYALTFRQEVEMFWNRKLTGATALFLLNRYLVIIFLILGVTPSGQSQTACAELVKSATMFEYLVYIPWAGVLVLILGLVPFAVNVAVFGLGITGIVDPIFGCQGAATGLTPELAKRPLIIADLLLIVLTWRRLPASSRRWTRVPSLTFVMFTYALLSTEHPQPIAYVVFSSILFILNTLHLIFTLISIELSPTGPASFITIFTNPLTCILVSRFLLDLQGATRQSLQLGQEAGLHTETADARTKSTIVFERVVGSIASILEPTTDDDWDETALGCDHSGPVNVESDEAEGSAETKF</sequence>
<keyword evidence="5" id="KW-1185">Reference proteome</keyword>
<feature type="transmembrane region" description="Helical" evidence="2">
    <location>
        <begin position="231"/>
        <end position="249"/>
    </location>
</feature>
<dbReference type="EMBL" id="ML212453">
    <property type="protein sequence ID" value="TFK78569.1"/>
    <property type="molecule type" value="Genomic_DNA"/>
</dbReference>
<name>A0A5C3NPF9_9APHY</name>
<feature type="domain" description="DUF6533" evidence="3">
    <location>
        <begin position="26"/>
        <end position="67"/>
    </location>
</feature>
<evidence type="ECO:0000313" key="4">
    <source>
        <dbReference type="EMBL" id="TFK78569.1"/>
    </source>
</evidence>
<feature type="region of interest" description="Disordered" evidence="1">
    <location>
        <begin position="309"/>
        <end position="329"/>
    </location>
</feature>
<gene>
    <name evidence="4" type="ORF">K466DRAFT_570756</name>
</gene>